<evidence type="ECO:0000313" key="2">
    <source>
        <dbReference type="EMBL" id="MBE9190479.1"/>
    </source>
</evidence>
<gene>
    <name evidence="2" type="ORF">IQ230_08925</name>
</gene>
<protein>
    <submittedName>
        <fullName evidence="2">DUF91 domain-containing protein</fullName>
    </submittedName>
</protein>
<evidence type="ECO:0000313" key="3">
    <source>
        <dbReference type="Proteomes" id="UP000651156"/>
    </source>
</evidence>
<accession>A0ABR9UQE5</accession>
<dbReference type="InterPro" id="IPR011856">
    <property type="entry name" value="tRNA_endonuc-like_dom_sf"/>
</dbReference>
<comment type="caution">
    <text evidence="2">The sequence shown here is derived from an EMBL/GenBank/DDBJ whole genome shotgun (WGS) entry which is preliminary data.</text>
</comment>
<evidence type="ECO:0000259" key="1">
    <source>
        <dbReference type="Pfam" id="PF01939"/>
    </source>
</evidence>
<dbReference type="Pfam" id="PF01939">
    <property type="entry name" value="NucS_C"/>
    <property type="match status" value="1"/>
</dbReference>
<dbReference type="Proteomes" id="UP000651156">
    <property type="component" value="Unassembled WGS sequence"/>
</dbReference>
<dbReference type="Gene3D" id="3.40.1350.10">
    <property type="match status" value="1"/>
</dbReference>
<proteinExistence type="predicted"/>
<keyword evidence="3" id="KW-1185">Reference proteome</keyword>
<name>A0ABR9UQE5_9CHRO</name>
<feature type="domain" description="Endonuclease NucS C-terminal" evidence="1">
    <location>
        <begin position="32"/>
        <end position="84"/>
    </location>
</feature>
<reference evidence="2 3" key="1">
    <citation type="submission" date="2020-10" db="EMBL/GenBank/DDBJ databases">
        <authorList>
            <person name="Castelo-Branco R."/>
            <person name="Eusebio N."/>
            <person name="Adriana R."/>
            <person name="Vieira A."/>
            <person name="Brugerolle De Fraissinette N."/>
            <person name="Rezende De Castro R."/>
            <person name="Schneider M.P."/>
            <person name="Vasconcelos V."/>
            <person name="Leao P.N."/>
        </authorList>
    </citation>
    <scope>NUCLEOTIDE SEQUENCE [LARGE SCALE GENOMIC DNA]</scope>
    <source>
        <strain evidence="2 3">LEGE 06123</strain>
    </source>
</reference>
<sequence>MLKKVDGSWRFASENNLEDFTWSKLNNLFRLSPLKRQYRVYGDVCDILALDENDRLVIIELKNAQDRYIVQQLTRYYHSVLEEKPLQQHINYQLPIRMIAIAPSFHYHSWVDREYHKLKFEFISYTLIQQQNDDIYIQLTDLDTKKVATEKVTNLSSVKKVNLSQPYDMATTEIGGFTFTKALDDILSDYVLVKNAHKLGIPELELSEIERLNNQGYPSKVSKVFKIRVEENRAKNGYREVSIRVPSSIRVGTFVIWVDKRISTAVGVISPTNGKYHIYRSK</sequence>
<dbReference type="InterPro" id="IPR048301">
    <property type="entry name" value="NucS_C"/>
</dbReference>
<dbReference type="RefSeq" id="WP_193931660.1">
    <property type="nucleotide sequence ID" value="NZ_CAWPMZ010000036.1"/>
</dbReference>
<organism evidence="2 3">
    <name type="scientific">Gloeocapsopsis crepidinum LEGE 06123</name>
    <dbReference type="NCBI Taxonomy" id="588587"/>
    <lineage>
        <taxon>Bacteria</taxon>
        <taxon>Bacillati</taxon>
        <taxon>Cyanobacteriota</taxon>
        <taxon>Cyanophyceae</taxon>
        <taxon>Oscillatoriophycideae</taxon>
        <taxon>Chroococcales</taxon>
        <taxon>Chroococcaceae</taxon>
        <taxon>Gloeocapsopsis</taxon>
    </lineage>
</organism>
<dbReference type="EMBL" id="JADEWN010000017">
    <property type="protein sequence ID" value="MBE9190479.1"/>
    <property type="molecule type" value="Genomic_DNA"/>
</dbReference>